<dbReference type="EMBL" id="JASFZW010000012">
    <property type="protein sequence ID" value="KAK2075913.1"/>
    <property type="molecule type" value="Genomic_DNA"/>
</dbReference>
<name>A0AAD9IED1_PROWI</name>
<dbReference type="AlphaFoldDB" id="A0AAD9IED1"/>
<evidence type="ECO:0000256" key="1">
    <source>
        <dbReference type="SAM" id="MobiDB-lite"/>
    </source>
</evidence>
<sequence length="208" mass="23053">MTGNNFSLDHRFRLSQAQLGRAQTEEIRESIRKGVSRSWERRDGLPPDRPLREIELAWLQERGICALRDRFPSLVDCLGGDQVAEMVADSAVLSGTQTQSRSRLVFAAKSLRRQLCAWLGQRLADNGGVLPALPDLREAHPVAYQGFVRFFALMHALREVDCEERSARSAGGSSPEPEYDAGPAPGAGPGLHELLATDPAFRDLWMDD</sequence>
<dbReference type="Proteomes" id="UP001255856">
    <property type="component" value="Unassembled WGS sequence"/>
</dbReference>
<organism evidence="2 3">
    <name type="scientific">Prototheca wickerhamii</name>
    <dbReference type="NCBI Taxonomy" id="3111"/>
    <lineage>
        <taxon>Eukaryota</taxon>
        <taxon>Viridiplantae</taxon>
        <taxon>Chlorophyta</taxon>
        <taxon>core chlorophytes</taxon>
        <taxon>Trebouxiophyceae</taxon>
        <taxon>Chlorellales</taxon>
        <taxon>Chlorellaceae</taxon>
        <taxon>Prototheca</taxon>
    </lineage>
</organism>
<evidence type="ECO:0000313" key="2">
    <source>
        <dbReference type="EMBL" id="KAK2075913.1"/>
    </source>
</evidence>
<proteinExistence type="predicted"/>
<feature type="region of interest" description="Disordered" evidence="1">
    <location>
        <begin position="166"/>
        <end position="193"/>
    </location>
</feature>
<reference evidence="2" key="1">
    <citation type="submission" date="2021-01" db="EMBL/GenBank/DDBJ databases">
        <authorList>
            <person name="Eckstrom K.M.E."/>
        </authorList>
    </citation>
    <scope>NUCLEOTIDE SEQUENCE</scope>
    <source>
        <strain evidence="2">UVCC 0001</strain>
    </source>
</reference>
<protein>
    <submittedName>
        <fullName evidence="2">Uncharacterized protein</fullName>
    </submittedName>
</protein>
<comment type="caution">
    <text evidence="2">The sequence shown here is derived from an EMBL/GenBank/DDBJ whole genome shotgun (WGS) entry which is preliminary data.</text>
</comment>
<keyword evidence="3" id="KW-1185">Reference proteome</keyword>
<accession>A0AAD9IED1</accession>
<evidence type="ECO:0000313" key="3">
    <source>
        <dbReference type="Proteomes" id="UP001255856"/>
    </source>
</evidence>
<gene>
    <name evidence="2" type="ORF">QBZ16_001249</name>
</gene>